<dbReference type="Gene3D" id="3.40.50.150">
    <property type="entry name" value="Vaccinia Virus protein VP39"/>
    <property type="match status" value="1"/>
</dbReference>
<name>X1A326_9ZZZZ</name>
<reference evidence="2" key="1">
    <citation type="journal article" date="2014" name="Front. Microbiol.">
        <title>High frequency of phylogenetically diverse reductive dehalogenase-homologous genes in deep subseafloor sedimentary metagenomes.</title>
        <authorList>
            <person name="Kawai M."/>
            <person name="Futagami T."/>
            <person name="Toyoda A."/>
            <person name="Takaki Y."/>
            <person name="Nishi S."/>
            <person name="Hori S."/>
            <person name="Arai W."/>
            <person name="Tsubouchi T."/>
            <person name="Morono Y."/>
            <person name="Uchiyama I."/>
            <person name="Ito T."/>
            <person name="Fujiyama A."/>
            <person name="Inagaki F."/>
            <person name="Takami H."/>
        </authorList>
    </citation>
    <scope>NUCLEOTIDE SEQUENCE</scope>
    <source>
        <strain evidence="2">Expedition CK06-06</strain>
    </source>
</reference>
<protein>
    <recommendedName>
        <fullName evidence="1">Methyltransferase type 12 domain-containing protein</fullName>
    </recommendedName>
</protein>
<evidence type="ECO:0000313" key="2">
    <source>
        <dbReference type="EMBL" id="GAG54666.1"/>
    </source>
</evidence>
<dbReference type="InterPro" id="IPR013217">
    <property type="entry name" value="Methyltransf_12"/>
</dbReference>
<gene>
    <name evidence="2" type="ORF">S01H4_13307</name>
</gene>
<dbReference type="SUPFAM" id="SSF53335">
    <property type="entry name" value="S-adenosyl-L-methionine-dependent methyltransferases"/>
    <property type="match status" value="1"/>
</dbReference>
<proteinExistence type="predicted"/>
<dbReference type="AlphaFoldDB" id="X1A326"/>
<feature type="domain" description="Methyltransferase type 12" evidence="1">
    <location>
        <begin position="38"/>
        <end position="140"/>
    </location>
</feature>
<organism evidence="2">
    <name type="scientific">marine sediment metagenome</name>
    <dbReference type="NCBI Taxonomy" id="412755"/>
    <lineage>
        <taxon>unclassified sequences</taxon>
        <taxon>metagenomes</taxon>
        <taxon>ecological metagenomes</taxon>
    </lineage>
</organism>
<dbReference type="Pfam" id="PF08242">
    <property type="entry name" value="Methyltransf_12"/>
    <property type="match status" value="1"/>
</dbReference>
<comment type="caution">
    <text evidence="2">The sequence shown here is derived from an EMBL/GenBank/DDBJ whole genome shotgun (WGS) entry which is preliminary data.</text>
</comment>
<accession>X1A326</accession>
<dbReference type="CDD" id="cd02440">
    <property type="entry name" value="AdoMet_MTases"/>
    <property type="match status" value="1"/>
</dbReference>
<dbReference type="PANTHER" id="PTHR43861">
    <property type="entry name" value="TRANS-ACONITATE 2-METHYLTRANSFERASE-RELATED"/>
    <property type="match status" value="1"/>
</dbReference>
<sequence>MIIDGQRMSARFGSLIERLFAKNFKDFCRTLRRESSILSVGCGYGYNLAVWAKKYKKARFVGIDLDPRGISSAQRLVKENNWSDRVEILKIPIDEYAKKEEKKFDLILLNQVLHEMEDDKAYRLSVFNDLYTLLKDDGILFVGESMIHDTFDPQQEFQLFDVMHKFLEIDFAGFYNEKAFKEFVDSTPFKNAEFIKEKGTYFWAVRK</sequence>
<dbReference type="InterPro" id="IPR029063">
    <property type="entry name" value="SAM-dependent_MTases_sf"/>
</dbReference>
<evidence type="ECO:0000259" key="1">
    <source>
        <dbReference type="Pfam" id="PF08242"/>
    </source>
</evidence>
<dbReference type="EMBL" id="BART01005869">
    <property type="protein sequence ID" value="GAG54666.1"/>
    <property type="molecule type" value="Genomic_DNA"/>
</dbReference>